<dbReference type="OrthoDB" id="3055037at2759"/>
<organism evidence="3 4">
    <name type="scientific">Rhodocollybia butyracea</name>
    <dbReference type="NCBI Taxonomy" id="206335"/>
    <lineage>
        <taxon>Eukaryota</taxon>
        <taxon>Fungi</taxon>
        <taxon>Dikarya</taxon>
        <taxon>Basidiomycota</taxon>
        <taxon>Agaricomycotina</taxon>
        <taxon>Agaricomycetes</taxon>
        <taxon>Agaricomycetidae</taxon>
        <taxon>Agaricales</taxon>
        <taxon>Marasmiineae</taxon>
        <taxon>Omphalotaceae</taxon>
        <taxon>Rhodocollybia</taxon>
    </lineage>
</organism>
<reference evidence="3" key="1">
    <citation type="submission" date="2020-11" db="EMBL/GenBank/DDBJ databases">
        <authorList>
            <consortium name="DOE Joint Genome Institute"/>
            <person name="Ahrendt S."/>
            <person name="Riley R."/>
            <person name="Andreopoulos W."/>
            <person name="Labutti K."/>
            <person name="Pangilinan J."/>
            <person name="Ruiz-Duenas F.J."/>
            <person name="Barrasa J.M."/>
            <person name="Sanchez-Garcia M."/>
            <person name="Camarero S."/>
            <person name="Miyauchi S."/>
            <person name="Serrano A."/>
            <person name="Linde D."/>
            <person name="Babiker R."/>
            <person name="Drula E."/>
            <person name="Ayuso-Fernandez I."/>
            <person name="Pacheco R."/>
            <person name="Padilla G."/>
            <person name="Ferreira P."/>
            <person name="Barriuso J."/>
            <person name="Kellner H."/>
            <person name="Castanera R."/>
            <person name="Alfaro M."/>
            <person name="Ramirez L."/>
            <person name="Pisabarro A.G."/>
            <person name="Kuo A."/>
            <person name="Tritt A."/>
            <person name="Lipzen A."/>
            <person name="He G."/>
            <person name="Yan M."/>
            <person name="Ng V."/>
            <person name="Cullen D."/>
            <person name="Martin F."/>
            <person name="Rosso M.-N."/>
            <person name="Henrissat B."/>
            <person name="Hibbett D."/>
            <person name="Martinez A.T."/>
            <person name="Grigoriev I.V."/>
        </authorList>
    </citation>
    <scope>NUCLEOTIDE SEQUENCE</scope>
    <source>
        <strain evidence="3">AH 40177</strain>
    </source>
</reference>
<protein>
    <recommendedName>
        <fullName evidence="2">CxC6 like cysteine cluster associated with KDZ domain-containing protein</fullName>
    </recommendedName>
</protein>
<dbReference type="AlphaFoldDB" id="A0A9P5PFK0"/>
<evidence type="ECO:0000313" key="4">
    <source>
        <dbReference type="Proteomes" id="UP000772434"/>
    </source>
</evidence>
<feature type="compositionally biased region" description="Acidic residues" evidence="1">
    <location>
        <begin position="209"/>
        <end position="221"/>
    </location>
</feature>
<feature type="domain" description="CxC6 like cysteine cluster associated with KDZ" evidence="2">
    <location>
        <begin position="114"/>
        <end position="180"/>
    </location>
</feature>
<dbReference type="InterPro" id="IPR040898">
    <property type="entry name" value="CxC6"/>
</dbReference>
<evidence type="ECO:0000259" key="2">
    <source>
        <dbReference type="Pfam" id="PF18721"/>
    </source>
</evidence>
<evidence type="ECO:0000313" key="3">
    <source>
        <dbReference type="EMBL" id="KAF9061180.1"/>
    </source>
</evidence>
<dbReference type="EMBL" id="JADNRY010000211">
    <property type="protein sequence ID" value="KAF9061180.1"/>
    <property type="molecule type" value="Genomic_DNA"/>
</dbReference>
<dbReference type="Pfam" id="PF18721">
    <property type="entry name" value="CxC6"/>
    <property type="match status" value="1"/>
</dbReference>
<name>A0A9P5PFK0_9AGAR</name>
<keyword evidence="4" id="KW-1185">Reference proteome</keyword>
<evidence type="ECO:0000256" key="1">
    <source>
        <dbReference type="SAM" id="MobiDB-lite"/>
    </source>
</evidence>
<sequence>MLISWTSATNAAQLYNVVLAANSSTKQPPTSNLSTDHVWDAFTILTLLEDFARQGRVLDVPHGCVQANRFFEAMAYRTSRIADIGHEMDRHYCDKCMRVFQEENGELSKIHALVVDGICIGRPCCAYQLEPCKNPLMSKHARFCAVHAPESLVCAVVTCRSAVDEGYLTCSEPAHRQLESNRRERQKAMFYLSQVHHRHGISHPANSLEPDDLADDIELPDGPEAPQQSTTFTAQDQCPDKEDESARKLRGVFGRNRTHAEVVFHRPCGIMIRRETCYKAETLTQITESLHWLEGRGLLPEVLFYDNGCRLYRSFRARNDPLFDKLALPVDVFHWKSKHKKTDIECSYHCSPYSFPELRVDATGSWYFNSSVAEQNNVWLGGYHSMLREMGEVRYNFFLDEMILRRNRLTFAKLHDYSPGTLPTT</sequence>
<accession>A0A9P5PFK0</accession>
<gene>
    <name evidence="3" type="ORF">BDP27DRAFT_1338495</name>
</gene>
<dbReference type="Proteomes" id="UP000772434">
    <property type="component" value="Unassembled WGS sequence"/>
</dbReference>
<comment type="caution">
    <text evidence="3">The sequence shown here is derived from an EMBL/GenBank/DDBJ whole genome shotgun (WGS) entry which is preliminary data.</text>
</comment>
<feature type="compositionally biased region" description="Polar residues" evidence="1">
    <location>
        <begin position="226"/>
        <end position="236"/>
    </location>
</feature>
<proteinExistence type="predicted"/>
<feature type="region of interest" description="Disordered" evidence="1">
    <location>
        <begin position="201"/>
        <end position="240"/>
    </location>
</feature>